<dbReference type="NCBIfam" id="TIGR02532">
    <property type="entry name" value="IV_pilin_GFxxxE"/>
    <property type="match status" value="1"/>
</dbReference>
<keyword evidence="2" id="KW-1133">Transmembrane helix</keyword>
<accession>A0A1H4DGZ7</accession>
<keyword evidence="2" id="KW-0812">Transmembrane</keyword>
<gene>
    <name evidence="3" type="ORF">SAMN04515656_12415</name>
</gene>
<evidence type="ECO:0000256" key="2">
    <source>
        <dbReference type="SAM" id="Phobius"/>
    </source>
</evidence>
<dbReference type="Proteomes" id="UP000199394">
    <property type="component" value="Unassembled WGS sequence"/>
</dbReference>
<keyword evidence="2" id="KW-0472">Membrane</keyword>
<dbReference type="RefSeq" id="WP_090308961.1">
    <property type="nucleotide sequence ID" value="NZ_FNRK01000024.1"/>
</dbReference>
<keyword evidence="1" id="KW-0488">Methylation</keyword>
<organism evidence="3 4">
    <name type="scientific">Eubacterium aggregans</name>
    <dbReference type="NCBI Taxonomy" id="81409"/>
    <lineage>
        <taxon>Bacteria</taxon>
        <taxon>Bacillati</taxon>
        <taxon>Bacillota</taxon>
        <taxon>Clostridia</taxon>
        <taxon>Eubacteriales</taxon>
        <taxon>Eubacteriaceae</taxon>
        <taxon>Eubacterium</taxon>
    </lineage>
</organism>
<dbReference type="AlphaFoldDB" id="A0A1H4DGZ7"/>
<dbReference type="STRING" id="81409.SAMN04515656_12415"/>
<dbReference type="PRINTS" id="PR00813">
    <property type="entry name" value="BCTERIALGSPG"/>
</dbReference>
<dbReference type="PANTHER" id="PTHR30093">
    <property type="entry name" value="GENERAL SECRETION PATHWAY PROTEIN G"/>
    <property type="match status" value="1"/>
</dbReference>
<dbReference type="PANTHER" id="PTHR30093:SF43">
    <property type="entry name" value="SLR2015 PROTEIN"/>
    <property type="match status" value="1"/>
</dbReference>
<proteinExistence type="predicted"/>
<dbReference type="InterPro" id="IPR012902">
    <property type="entry name" value="N_methyl_site"/>
</dbReference>
<dbReference type="OrthoDB" id="9850646at2"/>
<protein>
    <submittedName>
        <fullName evidence="3">Prepilin-type N-terminal cleavage/methylation domain-containing protein</fullName>
    </submittedName>
</protein>
<dbReference type="EMBL" id="FNRK01000024">
    <property type="protein sequence ID" value="SEA71867.1"/>
    <property type="molecule type" value="Genomic_DNA"/>
</dbReference>
<dbReference type="InterPro" id="IPR000983">
    <property type="entry name" value="Bac_GSPG_pilin"/>
</dbReference>
<dbReference type="SUPFAM" id="SSF54523">
    <property type="entry name" value="Pili subunits"/>
    <property type="match status" value="1"/>
</dbReference>
<dbReference type="Pfam" id="PF07963">
    <property type="entry name" value="N_methyl"/>
    <property type="match status" value="1"/>
</dbReference>
<dbReference type="GO" id="GO:0015628">
    <property type="term" value="P:protein secretion by the type II secretion system"/>
    <property type="evidence" value="ECO:0007669"/>
    <property type="project" value="InterPro"/>
</dbReference>
<name>A0A1H4DGZ7_9FIRM</name>
<feature type="transmembrane region" description="Helical" evidence="2">
    <location>
        <begin position="12"/>
        <end position="37"/>
    </location>
</feature>
<dbReference type="InterPro" id="IPR045584">
    <property type="entry name" value="Pilin-like"/>
</dbReference>
<dbReference type="GO" id="GO:0015627">
    <property type="term" value="C:type II protein secretion system complex"/>
    <property type="evidence" value="ECO:0007669"/>
    <property type="project" value="InterPro"/>
</dbReference>
<sequence length="129" mass="13269">MKSVQGVLREKGGFTLAELVVVLAIIGLLAGIAVPVYSKALGAAQQKTDETNAAMVESAVQVYVADTGMMPSVAATSGTKEAFDEVVTVLSGVGYLNVSSITSKNNNVFEYNSTTGKVSVKVVVAPTPT</sequence>
<keyword evidence="4" id="KW-1185">Reference proteome</keyword>
<reference evidence="3 4" key="1">
    <citation type="submission" date="2016-10" db="EMBL/GenBank/DDBJ databases">
        <authorList>
            <person name="de Groot N.N."/>
        </authorList>
    </citation>
    <scope>NUCLEOTIDE SEQUENCE [LARGE SCALE GENOMIC DNA]</scope>
    <source>
        <strain evidence="3 4">SR12</strain>
    </source>
</reference>
<evidence type="ECO:0000313" key="4">
    <source>
        <dbReference type="Proteomes" id="UP000199394"/>
    </source>
</evidence>
<evidence type="ECO:0000313" key="3">
    <source>
        <dbReference type="EMBL" id="SEA71867.1"/>
    </source>
</evidence>
<evidence type="ECO:0000256" key="1">
    <source>
        <dbReference type="ARBA" id="ARBA00022481"/>
    </source>
</evidence>
<dbReference type="Gene3D" id="3.30.700.10">
    <property type="entry name" value="Glycoprotein, Type 4 Pilin"/>
    <property type="match status" value="1"/>
</dbReference>